<dbReference type="Gene3D" id="3.30.420.10">
    <property type="entry name" value="Ribonuclease H-like superfamily/Ribonuclease H"/>
    <property type="match status" value="1"/>
</dbReference>
<dbReference type="SUPFAM" id="SSF53098">
    <property type="entry name" value="Ribonuclease H-like"/>
    <property type="match status" value="1"/>
</dbReference>
<name>A0A4Y2G0M4_ARAVE</name>
<evidence type="ECO:0000259" key="1">
    <source>
        <dbReference type="PROSITE" id="PS50879"/>
    </source>
</evidence>
<dbReference type="Proteomes" id="UP000499080">
    <property type="component" value="Unassembled WGS sequence"/>
</dbReference>
<keyword evidence="3" id="KW-1185">Reference proteome</keyword>
<dbReference type="EMBL" id="BGPR01001177">
    <property type="protein sequence ID" value="GBM47382.1"/>
    <property type="molecule type" value="Genomic_DNA"/>
</dbReference>
<dbReference type="Pfam" id="PF00075">
    <property type="entry name" value="RNase_H"/>
    <property type="match status" value="1"/>
</dbReference>
<dbReference type="AlphaFoldDB" id="A0A4Y2G0M4"/>
<dbReference type="InterPro" id="IPR036397">
    <property type="entry name" value="RNaseH_sf"/>
</dbReference>
<dbReference type="InterPro" id="IPR002156">
    <property type="entry name" value="RNaseH_domain"/>
</dbReference>
<accession>A0A4Y2G0M4</accession>
<gene>
    <name evidence="2" type="ORF">AVEN_39932_1</name>
</gene>
<proteinExistence type="predicted"/>
<organism evidence="2 3">
    <name type="scientific">Araneus ventricosus</name>
    <name type="common">Orbweaver spider</name>
    <name type="synonym">Epeira ventricosa</name>
    <dbReference type="NCBI Taxonomy" id="182803"/>
    <lineage>
        <taxon>Eukaryota</taxon>
        <taxon>Metazoa</taxon>
        <taxon>Ecdysozoa</taxon>
        <taxon>Arthropoda</taxon>
        <taxon>Chelicerata</taxon>
        <taxon>Arachnida</taxon>
        <taxon>Araneae</taxon>
        <taxon>Araneomorphae</taxon>
        <taxon>Entelegynae</taxon>
        <taxon>Araneoidea</taxon>
        <taxon>Araneidae</taxon>
        <taxon>Araneus</taxon>
    </lineage>
</organism>
<evidence type="ECO:0000313" key="2">
    <source>
        <dbReference type="EMBL" id="GBM47382.1"/>
    </source>
</evidence>
<dbReference type="OrthoDB" id="6515318at2759"/>
<comment type="caution">
    <text evidence="2">The sequence shown here is derived from an EMBL/GenBank/DDBJ whole genome shotgun (WGS) entry which is preliminary data.</text>
</comment>
<dbReference type="InterPro" id="IPR012337">
    <property type="entry name" value="RNaseH-like_sf"/>
</dbReference>
<feature type="domain" description="RNase H type-1" evidence="1">
    <location>
        <begin position="1"/>
        <end position="75"/>
    </location>
</feature>
<dbReference type="GO" id="GO:0004523">
    <property type="term" value="F:RNA-DNA hybrid ribonuclease activity"/>
    <property type="evidence" value="ECO:0007669"/>
    <property type="project" value="InterPro"/>
</dbReference>
<dbReference type="PROSITE" id="PS50879">
    <property type="entry name" value="RNASE_H_1"/>
    <property type="match status" value="1"/>
</dbReference>
<protein>
    <recommendedName>
        <fullName evidence="1">RNase H type-1 domain-containing protein</fullName>
    </recommendedName>
</protein>
<sequence length="173" mass="19805">MAIEVASSLQRLIKIWTDCLSSLMAILNPIPHHSMVRESQTLLLSHKHIHLRWLKAHVGHLGNECADQLAKEAIANGDPFFPPKPLSYLKFKIRSATLRIWEDKWDNRETGLSTYEIVPRISNEPAGWSREYLCSFQDTGPSLHSSIAFIFEHMSTARAEKKEIQCTMPQNVR</sequence>
<reference evidence="2 3" key="1">
    <citation type="journal article" date="2019" name="Sci. Rep.">
        <title>Orb-weaving spider Araneus ventricosus genome elucidates the spidroin gene catalogue.</title>
        <authorList>
            <person name="Kono N."/>
            <person name="Nakamura H."/>
            <person name="Ohtoshi R."/>
            <person name="Moran D.A.P."/>
            <person name="Shinohara A."/>
            <person name="Yoshida Y."/>
            <person name="Fujiwara M."/>
            <person name="Mori M."/>
            <person name="Tomita M."/>
            <person name="Arakawa K."/>
        </authorList>
    </citation>
    <scope>NUCLEOTIDE SEQUENCE [LARGE SCALE GENOMIC DNA]</scope>
</reference>
<dbReference type="GO" id="GO:0003676">
    <property type="term" value="F:nucleic acid binding"/>
    <property type="evidence" value="ECO:0007669"/>
    <property type="project" value="InterPro"/>
</dbReference>
<evidence type="ECO:0000313" key="3">
    <source>
        <dbReference type="Proteomes" id="UP000499080"/>
    </source>
</evidence>